<proteinExistence type="inferred from homology"/>
<feature type="non-terminal residue" evidence="4">
    <location>
        <position position="229"/>
    </location>
</feature>
<evidence type="ECO:0000256" key="2">
    <source>
        <dbReference type="ARBA" id="ARBA00023445"/>
    </source>
</evidence>
<feature type="domain" description="NAD-dependent epimerase/dehydratase" evidence="3">
    <location>
        <begin position="2"/>
        <end position="226"/>
    </location>
</feature>
<keyword evidence="5" id="KW-1185">Reference proteome</keyword>
<dbReference type="InterPro" id="IPR036291">
    <property type="entry name" value="NAD(P)-bd_dom_sf"/>
</dbReference>
<organism evidence="4 5">
    <name type="scientific">Strongylus vulgaris</name>
    <name type="common">Blood worm</name>
    <dbReference type="NCBI Taxonomy" id="40348"/>
    <lineage>
        <taxon>Eukaryota</taxon>
        <taxon>Metazoa</taxon>
        <taxon>Ecdysozoa</taxon>
        <taxon>Nematoda</taxon>
        <taxon>Chromadorea</taxon>
        <taxon>Rhabditida</taxon>
        <taxon>Rhabditina</taxon>
        <taxon>Rhabditomorpha</taxon>
        <taxon>Strongyloidea</taxon>
        <taxon>Strongylidae</taxon>
        <taxon>Strongylus</taxon>
    </lineage>
</organism>
<comment type="similarity">
    <text evidence="2">Belongs to the NAD(P)-dependent epimerase/dehydratase family. Dihydroflavonol-4-reductase subfamily.</text>
</comment>
<keyword evidence="1" id="KW-0560">Oxidoreductase</keyword>
<evidence type="ECO:0000256" key="1">
    <source>
        <dbReference type="ARBA" id="ARBA00023002"/>
    </source>
</evidence>
<dbReference type="Gene3D" id="3.40.50.720">
    <property type="entry name" value="NAD(P)-binding Rossmann-like Domain"/>
    <property type="match status" value="1"/>
</dbReference>
<evidence type="ECO:0000313" key="4">
    <source>
        <dbReference type="EMBL" id="VDM84589.1"/>
    </source>
</evidence>
<accession>A0A3P7JX90</accession>
<evidence type="ECO:0000313" key="5">
    <source>
        <dbReference type="Proteomes" id="UP000270094"/>
    </source>
</evidence>
<dbReference type="OrthoDB" id="2735536at2759"/>
<dbReference type="EMBL" id="UYYB01131299">
    <property type="protein sequence ID" value="VDM84589.1"/>
    <property type="molecule type" value="Genomic_DNA"/>
</dbReference>
<dbReference type="InterPro" id="IPR001509">
    <property type="entry name" value="Epimerase_deHydtase"/>
</dbReference>
<feature type="non-terminal residue" evidence="4">
    <location>
        <position position="1"/>
    </location>
</feature>
<reference evidence="4 5" key="1">
    <citation type="submission" date="2018-11" db="EMBL/GenBank/DDBJ databases">
        <authorList>
            <consortium name="Pathogen Informatics"/>
        </authorList>
    </citation>
    <scope>NUCLEOTIDE SEQUENCE [LARGE SCALE GENOMIC DNA]</scope>
</reference>
<gene>
    <name evidence="4" type="ORF">SVUK_LOCUS19587</name>
</gene>
<dbReference type="SUPFAM" id="SSF51735">
    <property type="entry name" value="NAD(P)-binding Rossmann-fold domains"/>
    <property type="match status" value="1"/>
</dbReference>
<dbReference type="Proteomes" id="UP000270094">
    <property type="component" value="Unassembled WGS sequence"/>
</dbReference>
<dbReference type="GO" id="GO:0016616">
    <property type="term" value="F:oxidoreductase activity, acting on the CH-OH group of donors, NAD or NADP as acceptor"/>
    <property type="evidence" value="ECO:0007669"/>
    <property type="project" value="TreeGrafter"/>
</dbReference>
<dbReference type="Pfam" id="PF01370">
    <property type="entry name" value="Epimerase"/>
    <property type="match status" value="1"/>
</dbReference>
<name>A0A3P7JX90_STRVU</name>
<dbReference type="PANTHER" id="PTHR10366">
    <property type="entry name" value="NAD DEPENDENT EPIMERASE/DEHYDRATASE"/>
    <property type="match status" value="1"/>
</dbReference>
<protein>
    <recommendedName>
        <fullName evidence="3">NAD-dependent epimerase/dehydratase domain-containing protein</fullName>
    </recommendedName>
</protein>
<dbReference type="AlphaFoldDB" id="A0A3P7JX90"/>
<dbReference type="PANTHER" id="PTHR10366:SF564">
    <property type="entry name" value="STEROL-4-ALPHA-CARBOXYLATE 3-DEHYDROGENASE, DECARBOXYLATING"/>
    <property type="match status" value="1"/>
</dbReference>
<evidence type="ECO:0000259" key="3">
    <source>
        <dbReference type="Pfam" id="PF01370"/>
    </source>
</evidence>
<sequence length="229" mass="24825">VVLVTGASGYIASHCVKLLLSEGYRVRGTVGPIRQLQQDDRLELVEADLLKPDGWASVVSGCQYILHIASPFPIVADAKCIDIAVNGTLNVLRAASKEPSVKKVVLTSSCAAVNEGHPQNRVFDETSWTDVTSPTVEYYAKSKTLAEKAAWNFVDGIKDGNKFALTCLNPTMVVGPLLIDEEGASVTLIRRFLNTEMPAVPQLNLAFVDVFDVAKAHVEAMRRPETDGE</sequence>
<dbReference type="InterPro" id="IPR050425">
    <property type="entry name" value="NAD(P)_dehydrat-like"/>
</dbReference>